<sequence length="745" mass="81722">MLVGGLRVAELAGYIAALPGEVGFVLPIFRARTSNMYLVQEAGRDGRIRGFRTIEGGEVRPISAQDVQASIGAPFVWGFAGGEGDTHFGDRETMRAHLAPMLDSVERPFLRLQIANFCEDSVRQVAAWKAAYRALAERAPRSAAAWRDVVVVPEQMRLAVEEAILQHGLDAGDAPLERVVAVDVEKGRLGLRLSSALYAQFVQHKGARDTLERAAEPVRAAFGFPDKAVSIAGAEQPPEESAAQKPAGDGFAIIAIGGATRVLSQFAPEASRPSRGGYGYDYGIAYGQAREPQFEPGPPQMRLFQEHAGGKGVGDFDFDGIASIDTRCTYVFVVFEIGNEDVMAAAQRAARNSQAHGRFVIAAILNLPDEDDRSGELVESIFRSLDNYFDTIWVVSDRSAHTRESLPYGPPESMAAASRNFGHLISRARRSDAASLLLRNDRHPAEVNLIASATGDQSLPTLGGHALARLRHYLFEFETVGKVRLEADVRRNEFDPAATALLRAEFPDADINIVPWAHRGGLSTAVIALHGAMLRPATGDRFESYCMDLLERHGWASWYSEQADDLVVTNGKLRDIKLERKFLIGEAGQRALRVRSRRRSLDDEILLTNAPIGRRAFAVQTLGGIVPVHYSRIAAMDRIYRRRYDYVLAFLSKVGLPLETLTVPPAIDWINLQPVVASEGFGKAEKCSDRRTDFELGSKVLRLTIPLRFKRSAETYALGRAIMTLDDGGWHLEHVEVIGDGADNA</sequence>
<dbReference type="RefSeq" id="WP_133058497.1">
    <property type="nucleotide sequence ID" value="NZ_FXWL01000002.1"/>
</dbReference>
<accession>A0A1Y6FNP2</accession>
<organism evidence="1 2">
    <name type="scientific">Sphingopyxis terrae subsp. ummariensis</name>
    <dbReference type="NCBI Taxonomy" id="429001"/>
    <lineage>
        <taxon>Bacteria</taxon>
        <taxon>Pseudomonadati</taxon>
        <taxon>Pseudomonadota</taxon>
        <taxon>Alphaproteobacteria</taxon>
        <taxon>Sphingomonadales</taxon>
        <taxon>Sphingomonadaceae</taxon>
        <taxon>Sphingopyxis</taxon>
    </lineage>
</organism>
<proteinExistence type="predicted"/>
<dbReference type="Proteomes" id="UP000194469">
    <property type="component" value="Unassembled WGS sequence"/>
</dbReference>
<evidence type="ECO:0000313" key="1">
    <source>
        <dbReference type="EMBL" id="SMQ76307.1"/>
    </source>
</evidence>
<gene>
    <name evidence="1" type="ORF">SAMN06295984_1748</name>
</gene>
<reference evidence="2" key="1">
    <citation type="submission" date="2017-04" db="EMBL/GenBank/DDBJ databases">
        <authorList>
            <person name="Varghese N."/>
            <person name="Submissions S."/>
        </authorList>
    </citation>
    <scope>NUCLEOTIDE SEQUENCE [LARGE SCALE GENOMIC DNA]</scope>
    <source>
        <strain evidence="2">UI2</strain>
    </source>
</reference>
<keyword evidence="2" id="KW-1185">Reference proteome</keyword>
<name>A0A1Y6FNP2_9SPHN</name>
<dbReference type="EMBL" id="FXWL01000002">
    <property type="protein sequence ID" value="SMQ76307.1"/>
    <property type="molecule type" value="Genomic_DNA"/>
</dbReference>
<evidence type="ECO:0000313" key="2">
    <source>
        <dbReference type="Proteomes" id="UP000194469"/>
    </source>
</evidence>
<dbReference type="AlphaFoldDB" id="A0A1Y6FNP2"/>
<dbReference type="GeneID" id="303002342"/>
<protein>
    <submittedName>
        <fullName evidence="1">Uncharacterized protein</fullName>
    </submittedName>
</protein>